<gene>
    <name evidence="2" type="ORF">NJ959_19110</name>
</gene>
<dbReference type="PANTHER" id="PTHR37525">
    <property type="entry name" value="UPF0175 PROTEIN SSL1255"/>
    <property type="match status" value="1"/>
</dbReference>
<dbReference type="InterPro" id="IPR005368">
    <property type="entry name" value="UPF0175"/>
</dbReference>
<dbReference type="PANTHER" id="PTHR37525:SF1">
    <property type="entry name" value="UPF0175 PROTEIN SSL1255"/>
    <property type="match status" value="1"/>
</dbReference>
<evidence type="ECO:0000313" key="3">
    <source>
        <dbReference type="Proteomes" id="UP001204953"/>
    </source>
</evidence>
<proteinExistence type="inferred from homology"/>
<dbReference type="EMBL" id="JAMZMM010000213">
    <property type="protein sequence ID" value="MCP2730541.1"/>
    <property type="molecule type" value="Genomic_DNA"/>
</dbReference>
<dbReference type="AlphaFoldDB" id="A0AAE3GTT3"/>
<dbReference type="InterPro" id="IPR052264">
    <property type="entry name" value="UPF0175_domain"/>
</dbReference>
<evidence type="ECO:0000256" key="1">
    <source>
        <dbReference type="ARBA" id="ARBA00005651"/>
    </source>
</evidence>
<name>A0AAE3GTT3_9CYAN</name>
<dbReference type="RefSeq" id="WP_254013298.1">
    <property type="nucleotide sequence ID" value="NZ_JAMZMM010000213.1"/>
</dbReference>
<sequence length="83" mass="9473">MTRITLDLPEEVFPIQYQSPAELTQAIRLAAAIYWYARGEISQGKAAQLAGFNRKEFLEVLAREKVDVFLVDFDNLKQELARG</sequence>
<evidence type="ECO:0000313" key="2">
    <source>
        <dbReference type="EMBL" id="MCP2730541.1"/>
    </source>
</evidence>
<reference evidence="2" key="1">
    <citation type="submission" date="2022-06" db="EMBL/GenBank/DDBJ databases">
        <title>New cyanobacteria of genus Symplocastrum in benthos of Lake Baikal.</title>
        <authorList>
            <person name="Sorokovikova E."/>
            <person name="Tikhonova I."/>
            <person name="Krasnopeev A."/>
            <person name="Evseev P."/>
            <person name="Gladkikh A."/>
            <person name="Belykh O."/>
        </authorList>
    </citation>
    <scope>NUCLEOTIDE SEQUENCE</scope>
    <source>
        <strain evidence="2">BBK-W-15</strain>
    </source>
</reference>
<dbReference type="Pfam" id="PF03683">
    <property type="entry name" value="UPF0175"/>
    <property type="match status" value="1"/>
</dbReference>
<keyword evidence="3" id="KW-1185">Reference proteome</keyword>
<dbReference type="Proteomes" id="UP001204953">
    <property type="component" value="Unassembled WGS sequence"/>
</dbReference>
<protein>
    <submittedName>
        <fullName evidence="2">UPF0175 family protein</fullName>
    </submittedName>
</protein>
<accession>A0AAE3GTT3</accession>
<comment type="similarity">
    <text evidence="1">Belongs to the UPF0175 family.</text>
</comment>
<organism evidence="2 3">
    <name type="scientific">Limnofasciculus baicalensis BBK-W-15</name>
    <dbReference type="NCBI Taxonomy" id="2699891"/>
    <lineage>
        <taxon>Bacteria</taxon>
        <taxon>Bacillati</taxon>
        <taxon>Cyanobacteriota</taxon>
        <taxon>Cyanophyceae</taxon>
        <taxon>Coleofasciculales</taxon>
        <taxon>Coleofasciculaceae</taxon>
        <taxon>Limnofasciculus</taxon>
        <taxon>Limnofasciculus baicalensis</taxon>
    </lineage>
</organism>
<comment type="caution">
    <text evidence="2">The sequence shown here is derived from an EMBL/GenBank/DDBJ whole genome shotgun (WGS) entry which is preliminary data.</text>
</comment>